<name>A0A8J6IPT9_9FIRM</name>
<dbReference type="AlphaFoldDB" id="A0A8J6IPT9"/>
<dbReference type="PANTHER" id="PTHR43842">
    <property type="entry name" value="PROPIONYL-COA CARBOXYLASE BETA CHAIN"/>
    <property type="match status" value="1"/>
</dbReference>
<dbReference type="Pfam" id="PF01039">
    <property type="entry name" value="Carboxyl_trans"/>
    <property type="match status" value="1"/>
</dbReference>
<protein>
    <submittedName>
        <fullName evidence="2">Carboxyl transferase</fullName>
    </submittedName>
</protein>
<dbReference type="InterPro" id="IPR029045">
    <property type="entry name" value="ClpP/crotonase-like_dom_sf"/>
</dbReference>
<dbReference type="GO" id="GO:0016740">
    <property type="term" value="F:transferase activity"/>
    <property type="evidence" value="ECO:0007669"/>
    <property type="project" value="UniProtKB-KW"/>
</dbReference>
<dbReference type="GO" id="GO:0004658">
    <property type="term" value="F:propionyl-CoA carboxylase activity"/>
    <property type="evidence" value="ECO:0007669"/>
    <property type="project" value="TreeGrafter"/>
</dbReference>
<organism evidence="2 3">
    <name type="scientific">Neobittarella massiliensis</name>
    <name type="common">ex Bilen et al. 2018</name>
    <dbReference type="NCBI Taxonomy" id="2041842"/>
    <lineage>
        <taxon>Bacteria</taxon>
        <taxon>Bacillati</taxon>
        <taxon>Bacillota</taxon>
        <taxon>Clostridia</taxon>
        <taxon>Eubacteriales</taxon>
        <taxon>Oscillospiraceae</taxon>
        <taxon>Neobittarella (ex Bilen et al. 2018)</taxon>
    </lineage>
</organism>
<keyword evidence="3" id="KW-1185">Reference proteome</keyword>
<dbReference type="EMBL" id="JACOGI010000001">
    <property type="protein sequence ID" value="MBC3516066.1"/>
    <property type="molecule type" value="Genomic_DNA"/>
</dbReference>
<evidence type="ECO:0000259" key="1">
    <source>
        <dbReference type="PROSITE" id="PS50989"/>
    </source>
</evidence>
<evidence type="ECO:0000313" key="2">
    <source>
        <dbReference type="EMBL" id="MBC3516066.1"/>
    </source>
</evidence>
<feature type="domain" description="CoA carboxyltransferase C-terminal" evidence="1">
    <location>
        <begin position="226"/>
        <end position="466"/>
    </location>
</feature>
<dbReference type="InterPro" id="IPR011763">
    <property type="entry name" value="COA_CT_C"/>
</dbReference>
<dbReference type="PROSITE" id="PS50989">
    <property type="entry name" value="COA_CT_CTER"/>
    <property type="match status" value="1"/>
</dbReference>
<reference evidence="2" key="1">
    <citation type="submission" date="2020-08" db="EMBL/GenBank/DDBJ databases">
        <authorList>
            <person name="Liu C."/>
            <person name="Sun Q."/>
        </authorList>
    </citation>
    <scope>NUCLEOTIDE SEQUENCE</scope>
    <source>
        <strain evidence="2">NSJ-65</strain>
    </source>
</reference>
<dbReference type="Gene3D" id="3.90.226.10">
    <property type="entry name" value="2-enoyl-CoA Hydratase, Chain A, domain 1"/>
    <property type="match status" value="2"/>
</dbReference>
<dbReference type="Proteomes" id="UP000597668">
    <property type="component" value="Unassembled WGS sequence"/>
</dbReference>
<dbReference type="InterPro" id="IPR034733">
    <property type="entry name" value="AcCoA_carboxyl_beta"/>
</dbReference>
<accession>A0A8J6IPT9</accession>
<comment type="caution">
    <text evidence="2">The sequence shown here is derived from an EMBL/GenBank/DDBJ whole genome shotgun (WGS) entry which is preliminary data.</text>
</comment>
<keyword evidence="2" id="KW-0808">Transferase</keyword>
<sequence>MSLKSRLEILAQQGGSLDRGTSAYKRLVALFDEGTFVELDAYAGCGEDAAGVCTGYGMIGGGMAYAFSQGGAVGTVHAKKVAKVYELAAKVGVPVVGIYDSVGARLEEGHDVLAAYGQMLGCAQSLSGVVPQVAVVAGVCAGTAAVMAASADVVIMAKDAQLFMTAPFVTSALGDKVAGAGSAENAAKAGVCHLVAGDVDDAVEQAKKIVSLLPLNNLSEAPYVEYEEADGTALRGICENMQDYDVAAVLAGIFDAGSVVELSAQFASHVTTALATLAGQVVGVVATAGAAYQMCSSCTAKIARFVSVCDSFGIPVITLVDTDGFYESASDELAGAARSAARLAHVYAEATCPKITVVTGKACGSAYVVLAGKNASADLTLAWPSAVISTLSPEAAVNILWADKVKGSDKDAQAALVQEYIDTLASPFEAAKNGYVDDVIDPAYTRSALISACEMLAGKRVTNLPKKHGNMPL</sequence>
<dbReference type="InterPro" id="IPR051047">
    <property type="entry name" value="AccD/PCCB"/>
</dbReference>
<dbReference type="SUPFAM" id="SSF52096">
    <property type="entry name" value="ClpP/crotonase"/>
    <property type="match status" value="2"/>
</dbReference>
<gene>
    <name evidence="2" type="ORF">H8K20_06620</name>
</gene>
<dbReference type="GO" id="GO:0009317">
    <property type="term" value="C:acetyl-CoA carboxylase complex"/>
    <property type="evidence" value="ECO:0007669"/>
    <property type="project" value="TreeGrafter"/>
</dbReference>
<dbReference type="PANTHER" id="PTHR43842:SF2">
    <property type="entry name" value="PROPIONYL-COA CARBOXYLASE BETA CHAIN, MITOCHONDRIAL"/>
    <property type="match status" value="1"/>
</dbReference>
<proteinExistence type="predicted"/>
<dbReference type="RefSeq" id="WP_186487861.1">
    <property type="nucleotide sequence ID" value="NZ_JACOGI010000001.1"/>
</dbReference>
<evidence type="ECO:0000313" key="3">
    <source>
        <dbReference type="Proteomes" id="UP000597668"/>
    </source>
</evidence>